<evidence type="ECO:0000313" key="4">
    <source>
        <dbReference type="Proteomes" id="UP001199795"/>
    </source>
</evidence>
<comment type="similarity">
    <text evidence="1">Belongs to the NipSnap family.</text>
</comment>
<keyword evidence="4" id="KW-1185">Reference proteome</keyword>
<gene>
    <name evidence="3" type="ORF">L3X37_10615</name>
</gene>
<feature type="domain" description="NIPSNAP" evidence="2">
    <location>
        <begin position="3"/>
        <end position="101"/>
    </location>
</feature>
<evidence type="ECO:0000259" key="2">
    <source>
        <dbReference type="Pfam" id="PF07978"/>
    </source>
</evidence>
<dbReference type="InterPro" id="IPR012577">
    <property type="entry name" value="NIPSNAP"/>
</dbReference>
<accession>A0AAE3EPT3</accession>
<comment type="caution">
    <text evidence="3">The sequence shown here is derived from an EMBL/GenBank/DDBJ whole genome shotgun (WGS) entry which is preliminary data.</text>
</comment>
<dbReference type="PANTHER" id="PTHR21017:SF17">
    <property type="entry name" value="PROTEIN NIPSNAP"/>
    <property type="match status" value="1"/>
</dbReference>
<dbReference type="Gene3D" id="3.30.70.100">
    <property type="match status" value="1"/>
</dbReference>
<dbReference type="AlphaFoldDB" id="A0AAE3EPT3"/>
<evidence type="ECO:0000256" key="1">
    <source>
        <dbReference type="ARBA" id="ARBA00005291"/>
    </source>
</evidence>
<dbReference type="PANTHER" id="PTHR21017">
    <property type="entry name" value="NIPSNAP-RELATED"/>
    <property type="match status" value="1"/>
</dbReference>
<protein>
    <submittedName>
        <fullName evidence="3">NIPSNAP family protein</fullName>
    </submittedName>
</protein>
<dbReference type="SUPFAM" id="SSF54909">
    <property type="entry name" value="Dimeric alpha+beta barrel"/>
    <property type="match status" value="1"/>
</dbReference>
<reference evidence="3" key="1">
    <citation type="submission" date="2022-01" db="EMBL/GenBank/DDBJ databases">
        <title>Draft genome sequence of Sabulilitoribacter arenilitoris KCTC 52401.</title>
        <authorList>
            <person name="Oh J.-S."/>
        </authorList>
    </citation>
    <scope>NUCLEOTIDE SEQUENCE</scope>
    <source>
        <strain evidence="3">HMF6543</strain>
    </source>
</reference>
<dbReference type="Pfam" id="PF07978">
    <property type="entry name" value="NIPSNAP"/>
    <property type="match status" value="1"/>
</dbReference>
<dbReference type="Proteomes" id="UP001199795">
    <property type="component" value="Unassembled WGS sequence"/>
</dbReference>
<organism evidence="3 4">
    <name type="scientific">Wocania arenilitoris</name>
    <dbReference type="NCBI Taxonomy" id="2044858"/>
    <lineage>
        <taxon>Bacteria</taxon>
        <taxon>Pseudomonadati</taxon>
        <taxon>Bacteroidota</taxon>
        <taxon>Flavobacteriia</taxon>
        <taxon>Flavobacteriales</taxon>
        <taxon>Flavobacteriaceae</taxon>
        <taxon>Wocania</taxon>
    </lineage>
</organism>
<proteinExistence type="inferred from homology"/>
<dbReference type="EMBL" id="JAKKDU010000011">
    <property type="protein sequence ID" value="MCF7568812.1"/>
    <property type="molecule type" value="Genomic_DNA"/>
</dbReference>
<evidence type="ECO:0000313" key="3">
    <source>
        <dbReference type="EMBL" id="MCF7568812.1"/>
    </source>
</evidence>
<dbReference type="RefSeq" id="WP_237240147.1">
    <property type="nucleotide sequence ID" value="NZ_JAKKDU010000011.1"/>
</dbReference>
<name>A0AAE3EPT3_9FLAO</name>
<dbReference type="InterPro" id="IPR051557">
    <property type="entry name" value="NipSnap_domain"/>
</dbReference>
<sequence length="103" mass="12184">MIYELRTYTCYPGTVSKVLEMWEKEGKAMLDPYFKMVGQWTTETGTVNQIITIWEFKDMNHRQEMRNALLAHPGFLEYLAECRQYYITQTAEFLSATDLSPIR</sequence>
<dbReference type="InterPro" id="IPR011008">
    <property type="entry name" value="Dimeric_a/b-barrel"/>
</dbReference>